<dbReference type="FunCoup" id="H3BB94">
    <property type="interactions" value="1917"/>
</dbReference>
<dbReference type="GeneTree" id="ENSGT00390000000603"/>
<dbReference type="CTD" id="124995"/>
<dbReference type="Proteomes" id="UP000008672">
    <property type="component" value="Unassembled WGS sequence"/>
</dbReference>
<dbReference type="EMBL" id="AFYH01023149">
    <property type="status" value="NOT_ANNOTATED_CDS"/>
    <property type="molecule type" value="Genomic_DNA"/>
</dbReference>
<dbReference type="eggNOG" id="KOG4241">
    <property type="taxonomic scope" value="Eukaryota"/>
</dbReference>
<dbReference type="STRING" id="7897.ENSLACP00000019165"/>
<dbReference type="Gene3D" id="3.30.70.1730">
    <property type="match status" value="1"/>
</dbReference>
<protein>
    <recommendedName>
        <fullName evidence="2">Large ribosomal subunit protein uL10m</fullName>
    </recommendedName>
    <alternativeName>
        <fullName evidence="3">39S ribosomal protein L10, mitochondrial</fullName>
    </alternativeName>
</protein>
<evidence type="ECO:0000256" key="4">
    <source>
        <dbReference type="SAM" id="MobiDB-lite"/>
    </source>
</evidence>
<dbReference type="OrthoDB" id="360689at2759"/>
<reference evidence="5" key="2">
    <citation type="submission" date="2025-08" db="UniProtKB">
        <authorList>
            <consortium name="Ensembl"/>
        </authorList>
    </citation>
    <scope>IDENTIFICATION</scope>
</reference>
<dbReference type="InterPro" id="IPR043141">
    <property type="entry name" value="Ribosomal_uL10-like_sf"/>
</dbReference>
<accession>H3BB94</accession>
<evidence type="ECO:0000256" key="1">
    <source>
        <dbReference type="ARBA" id="ARBA00008889"/>
    </source>
</evidence>
<organism evidence="5 6">
    <name type="scientific">Latimeria chalumnae</name>
    <name type="common">Coelacanth</name>
    <dbReference type="NCBI Taxonomy" id="7897"/>
    <lineage>
        <taxon>Eukaryota</taxon>
        <taxon>Metazoa</taxon>
        <taxon>Chordata</taxon>
        <taxon>Craniata</taxon>
        <taxon>Vertebrata</taxon>
        <taxon>Euteleostomi</taxon>
        <taxon>Coelacanthiformes</taxon>
        <taxon>Coelacanthidae</taxon>
        <taxon>Latimeria</taxon>
    </lineage>
</organism>
<dbReference type="EMBL" id="AFYH01023150">
    <property type="status" value="NOT_ANNOTATED_CDS"/>
    <property type="molecule type" value="Genomic_DNA"/>
</dbReference>
<dbReference type="InterPro" id="IPR047865">
    <property type="entry name" value="Ribosomal_uL10_bac_type"/>
</dbReference>
<dbReference type="KEGG" id="lcm:102348112"/>
<evidence type="ECO:0000256" key="3">
    <source>
        <dbReference type="ARBA" id="ARBA00035716"/>
    </source>
</evidence>
<name>H3BB94_LATCH</name>
<evidence type="ECO:0000256" key="2">
    <source>
        <dbReference type="ARBA" id="ARBA00035707"/>
    </source>
</evidence>
<proteinExistence type="inferred from homology"/>
<dbReference type="Ensembl" id="ENSLACT00000019298.1">
    <property type="protein sequence ID" value="ENSLACP00000019165.1"/>
    <property type="gene ID" value="ENSLACG00000016860.1"/>
</dbReference>
<dbReference type="InParanoid" id="H3BB94"/>
<dbReference type="Bgee" id="ENSLACG00000016860">
    <property type="expression patterns" value="Expressed in chordate pharynx and 6 other cell types or tissues"/>
</dbReference>
<reference evidence="5" key="3">
    <citation type="submission" date="2025-09" db="UniProtKB">
        <authorList>
            <consortium name="Ensembl"/>
        </authorList>
    </citation>
    <scope>IDENTIFICATION</scope>
</reference>
<gene>
    <name evidence="5" type="primary">MRPL10</name>
</gene>
<reference evidence="6" key="1">
    <citation type="submission" date="2011-08" db="EMBL/GenBank/DDBJ databases">
        <title>The draft genome of Latimeria chalumnae.</title>
        <authorList>
            <person name="Di Palma F."/>
            <person name="Alfoldi J."/>
            <person name="Johnson J."/>
            <person name="Berlin A."/>
            <person name="Gnerre S."/>
            <person name="Jaffe D."/>
            <person name="MacCallum I."/>
            <person name="Young S."/>
            <person name="Walker B.J."/>
            <person name="Lander E."/>
            <person name="Lindblad-Toh K."/>
        </authorList>
    </citation>
    <scope>NUCLEOTIDE SEQUENCE [LARGE SCALE GENOMIC DNA]</scope>
    <source>
        <strain evidence="6">Wild caught</strain>
    </source>
</reference>
<keyword evidence="6" id="KW-1185">Reference proteome</keyword>
<sequence>MAAALLVRAAEGSAEALKCWLPLQQIVRHGSKAVTRHRRPMHFLRQKLMAVTKYVPPKPAIPERCIVPRVKAVDQPSGLIELYLREVEAMFQDNKMIALFQDNAINSEDMVVLKFRLQKYGIHVKCYPNQILRTYLSRSQYQNLLPLVLGKNLLFISKEPKVWEMLKVVRTTPQVTLLGACIEDTILSKQGVLNYSRLPSMAVIRGEVVSGLMLMTSQTCTLLQGSSLHLTLLLQQYLKQQSEGATTSGECAKEELTAEGTPQRS</sequence>
<dbReference type="SUPFAM" id="SSF160369">
    <property type="entry name" value="Ribosomal protein L10-like"/>
    <property type="match status" value="1"/>
</dbReference>
<dbReference type="OMA" id="RHRLYKH"/>
<dbReference type="AlphaFoldDB" id="H3BB94"/>
<evidence type="ECO:0000313" key="5">
    <source>
        <dbReference type="Ensembl" id="ENSLACP00000019165.1"/>
    </source>
</evidence>
<dbReference type="GeneID" id="102348112"/>
<evidence type="ECO:0000313" key="6">
    <source>
        <dbReference type="Proteomes" id="UP000008672"/>
    </source>
</evidence>
<dbReference type="EMBL" id="AFYH01023148">
    <property type="status" value="NOT_ANNOTATED_CDS"/>
    <property type="molecule type" value="Genomic_DNA"/>
</dbReference>
<feature type="region of interest" description="Disordered" evidence="4">
    <location>
        <begin position="246"/>
        <end position="265"/>
    </location>
</feature>
<comment type="similarity">
    <text evidence="1">Belongs to the universal ribosomal protein uL10 family.</text>
</comment>
<dbReference type="PANTHER" id="PTHR11560">
    <property type="entry name" value="39S RIBOSOMAL PROTEIN L10, MITOCHONDRIAL"/>
    <property type="match status" value="1"/>
</dbReference>
<dbReference type="RefSeq" id="XP_005990123.1">
    <property type="nucleotide sequence ID" value="XM_005990061.3"/>
</dbReference>